<feature type="compositionally biased region" description="Acidic residues" evidence="1">
    <location>
        <begin position="185"/>
        <end position="196"/>
    </location>
</feature>
<feature type="compositionally biased region" description="Basic and acidic residues" evidence="1">
    <location>
        <begin position="568"/>
        <end position="580"/>
    </location>
</feature>
<protein>
    <submittedName>
        <fullName evidence="2">Uncharacterized protein</fullName>
    </submittedName>
</protein>
<accession>A0A164S9S3</accession>
<keyword evidence="3" id="KW-1185">Reference proteome</keyword>
<proteinExistence type="predicted"/>
<feature type="compositionally biased region" description="Basic and acidic residues" evidence="1">
    <location>
        <begin position="353"/>
        <end position="370"/>
    </location>
</feature>
<feature type="region of interest" description="Disordered" evidence="1">
    <location>
        <begin position="562"/>
        <end position="632"/>
    </location>
</feature>
<feature type="compositionally biased region" description="Polar residues" evidence="1">
    <location>
        <begin position="599"/>
        <end position="610"/>
    </location>
</feature>
<evidence type="ECO:0000313" key="3">
    <source>
        <dbReference type="Proteomes" id="UP000076722"/>
    </source>
</evidence>
<dbReference type="OrthoDB" id="435402at2759"/>
<name>A0A164S9S3_9AGAM</name>
<dbReference type="Proteomes" id="UP000076722">
    <property type="component" value="Unassembled WGS sequence"/>
</dbReference>
<organism evidence="2 3">
    <name type="scientific">Sistotremastrum niveocremeum HHB9708</name>
    <dbReference type="NCBI Taxonomy" id="1314777"/>
    <lineage>
        <taxon>Eukaryota</taxon>
        <taxon>Fungi</taxon>
        <taxon>Dikarya</taxon>
        <taxon>Basidiomycota</taxon>
        <taxon>Agaricomycotina</taxon>
        <taxon>Agaricomycetes</taxon>
        <taxon>Sistotremastrales</taxon>
        <taxon>Sistotremastraceae</taxon>
        <taxon>Sertulicium</taxon>
        <taxon>Sertulicium niveocremeum</taxon>
    </lineage>
</organism>
<gene>
    <name evidence="2" type="ORF">SISNIDRAFT_496638</name>
</gene>
<sequence length="668" mass="74147">MPLSKPPVEQVLDDKGNLVFIFDPLPQPPPDLNPALISFKDFKPRGIQMPMEGWKEGESELDGEGVPTIRFAIKHKIEESSGGKKKKAKTKAKPGEPVKRLTWWEEWAEGEDLRKASPMSELASDFERFENAGLEFSQQNRKFTPELQSLYDNFRLFVGLLGRATQGPMSKKKRQFHADNMAAQAEEDDDDSDFGDDPAIAPMAPGTAQEDYGAVVDGIQADSEMRAGDEGAREKRMAAFLADPLTSMRVFLSSHYYERGLFWNPRQLVNGPHLTKFFISYLIRSKVFPSPTHTAAFQASISLIDRAMIELPATSDISCALIDSVARACQGIPSWKDAVMKVAGNPYAPYAKDDLDGSQKEEKEWEKEVKNLNMETIDPSKEREPTTQSSTALETGGWGESSAWGTTAGESAWGTTAFDAEPEEKQVNTWDIPETVHTLFSFFGPIVDPPLIYSHRVGCIEDNNVRRILEVYGPKDVSPTFGKGIEGLAIVVLGPWTEWASKSSIEPKPQIFDANGQASEGDTDCREKKIRVLVDPRILKVFVKGMLIGAIYVQLIPKPGYEETAPDSTREAGPTEKEAQADADAEMVDLNGPNDDQEGQGQNNMSSTNSGEKKKKRKKKKNPSANASDSDEIGYVYDTSADREIAPGWWYFHNVLKVIPGFWTEETT</sequence>
<reference evidence="2 3" key="1">
    <citation type="journal article" date="2016" name="Mol. Biol. Evol.">
        <title>Comparative Genomics of Early-Diverging Mushroom-Forming Fungi Provides Insights into the Origins of Lignocellulose Decay Capabilities.</title>
        <authorList>
            <person name="Nagy L.G."/>
            <person name="Riley R."/>
            <person name="Tritt A."/>
            <person name="Adam C."/>
            <person name="Daum C."/>
            <person name="Floudas D."/>
            <person name="Sun H."/>
            <person name="Yadav J.S."/>
            <person name="Pangilinan J."/>
            <person name="Larsson K.H."/>
            <person name="Matsuura K."/>
            <person name="Barry K."/>
            <person name="Labutti K."/>
            <person name="Kuo R."/>
            <person name="Ohm R.A."/>
            <person name="Bhattacharya S.S."/>
            <person name="Shirouzu T."/>
            <person name="Yoshinaga Y."/>
            <person name="Martin F.M."/>
            <person name="Grigoriev I.V."/>
            <person name="Hibbett D.S."/>
        </authorList>
    </citation>
    <scope>NUCLEOTIDE SEQUENCE [LARGE SCALE GENOMIC DNA]</scope>
    <source>
        <strain evidence="2 3">HHB9708</strain>
    </source>
</reference>
<feature type="region of interest" description="Disordered" evidence="1">
    <location>
        <begin position="353"/>
        <end position="406"/>
    </location>
</feature>
<dbReference type="EMBL" id="KV419416">
    <property type="protein sequence ID" value="KZS91274.1"/>
    <property type="molecule type" value="Genomic_DNA"/>
</dbReference>
<dbReference type="STRING" id="1314777.A0A164S9S3"/>
<evidence type="ECO:0000313" key="2">
    <source>
        <dbReference type="EMBL" id="KZS91274.1"/>
    </source>
</evidence>
<evidence type="ECO:0000256" key="1">
    <source>
        <dbReference type="SAM" id="MobiDB-lite"/>
    </source>
</evidence>
<dbReference type="AlphaFoldDB" id="A0A164S9S3"/>
<feature type="region of interest" description="Disordered" evidence="1">
    <location>
        <begin position="168"/>
        <end position="207"/>
    </location>
</feature>
<feature type="compositionally biased region" description="Basic residues" evidence="1">
    <location>
        <begin position="613"/>
        <end position="622"/>
    </location>
</feature>